<evidence type="ECO:0000313" key="1">
    <source>
        <dbReference type="EMBL" id="KOC58653.1"/>
    </source>
</evidence>
<proteinExistence type="predicted"/>
<gene>
    <name evidence="1" type="ORF">WH47_05569</name>
    <name evidence="2" type="ORF">WH47_10110</name>
</gene>
<reference evidence="1" key="1">
    <citation type="submission" date="2015-07" db="EMBL/GenBank/DDBJ databases">
        <title>MeaNS - Measles Nucleotide Surveillance Program.</title>
        <authorList>
            <person name="Tran T."/>
            <person name="Druce J."/>
        </authorList>
    </citation>
    <scope>NUCLEOTIDE SEQUENCE</scope>
    <source>
        <strain evidence="1">0110345459</strain>
    </source>
</reference>
<dbReference type="EMBL" id="LHQN01024720">
    <property type="protein sequence ID" value="KOC58653.1"/>
    <property type="molecule type" value="Genomic_DNA"/>
</dbReference>
<evidence type="ECO:0008006" key="4">
    <source>
        <dbReference type="Google" id="ProtNLM"/>
    </source>
</evidence>
<protein>
    <recommendedName>
        <fullName evidence="4">Histone-lysine N-methyltransferase SETMAR</fullName>
    </recommendedName>
</protein>
<accession>A0A0L7QJ44</accession>
<dbReference type="Proteomes" id="UP000053825">
    <property type="component" value="Unassembled WGS sequence"/>
</dbReference>
<keyword evidence="3" id="KW-1185">Reference proteome</keyword>
<dbReference type="AlphaFoldDB" id="A0A0L7QJ44"/>
<evidence type="ECO:0000313" key="2">
    <source>
        <dbReference type="EMBL" id="KOC58736.1"/>
    </source>
</evidence>
<organism evidence="1 3">
    <name type="scientific">Habropoda laboriosa</name>
    <dbReference type="NCBI Taxonomy" id="597456"/>
    <lineage>
        <taxon>Eukaryota</taxon>
        <taxon>Metazoa</taxon>
        <taxon>Ecdysozoa</taxon>
        <taxon>Arthropoda</taxon>
        <taxon>Hexapoda</taxon>
        <taxon>Insecta</taxon>
        <taxon>Pterygota</taxon>
        <taxon>Neoptera</taxon>
        <taxon>Endopterygota</taxon>
        <taxon>Hymenoptera</taxon>
        <taxon>Apocrita</taxon>
        <taxon>Aculeata</taxon>
        <taxon>Apoidea</taxon>
        <taxon>Anthophila</taxon>
        <taxon>Apidae</taxon>
        <taxon>Habropoda</taxon>
    </lineage>
</organism>
<dbReference type="EMBL" id="LHQN01028978">
    <property type="protein sequence ID" value="KOC58736.1"/>
    <property type="molecule type" value="Genomic_DNA"/>
</dbReference>
<comment type="caution">
    <text evidence="1">The sequence shown here is derived from an EMBL/GenBank/DDBJ whole genome shotgun (WGS) entry which is preliminary data.</text>
</comment>
<sequence>VILLHDNAPPYVAKATKSHDYHLSRSLQHHLTDTHFKTGEAFEKTISVKVL</sequence>
<name>A0A0L7QJ44_9HYME</name>
<evidence type="ECO:0000313" key="3">
    <source>
        <dbReference type="Proteomes" id="UP000053825"/>
    </source>
</evidence>
<reference evidence="3" key="2">
    <citation type="submission" date="2015-07" db="EMBL/GenBank/DDBJ databases">
        <title>The genome of Habropoda laboriosa.</title>
        <authorList>
            <person name="Pan H."/>
            <person name="Kapheim K."/>
        </authorList>
    </citation>
    <scope>NUCLEOTIDE SEQUENCE [LARGE SCALE GENOMIC DNA]</scope>
</reference>
<feature type="non-terminal residue" evidence="1">
    <location>
        <position position="1"/>
    </location>
</feature>